<dbReference type="GO" id="GO:0005886">
    <property type="term" value="C:plasma membrane"/>
    <property type="evidence" value="ECO:0007669"/>
    <property type="project" value="UniProtKB-SubCell"/>
</dbReference>
<dbReference type="AlphaFoldDB" id="A0A0R1VCM9"/>
<name>A0A0R1VCM9_9LACO</name>
<gene>
    <name evidence="8" type="primary">secE</name>
    <name evidence="9" type="ORF">FC60_GL001021</name>
</gene>
<dbReference type="GO" id="GO:0008320">
    <property type="term" value="F:protein transmembrane transporter activity"/>
    <property type="evidence" value="ECO:0007669"/>
    <property type="project" value="UniProtKB-UniRule"/>
</dbReference>
<comment type="subunit">
    <text evidence="8">Component of the Sec protein translocase complex. Heterotrimer consisting of SecY, SecE and SecG subunits. The heterotrimers can form oligomers, although 1 heterotrimer is thought to be able to translocate proteins. Interacts with the ribosome. Interacts with SecDF, and other proteins may be involved. Interacts with SecA.</text>
</comment>
<evidence type="ECO:0000256" key="6">
    <source>
        <dbReference type="ARBA" id="ARBA00023010"/>
    </source>
</evidence>
<dbReference type="InterPro" id="IPR038379">
    <property type="entry name" value="SecE_sf"/>
</dbReference>
<keyword evidence="6 8" id="KW-0811">Translocation</keyword>
<dbReference type="RefSeq" id="WP_040467766.1">
    <property type="nucleotide sequence ID" value="NZ_AZFN01000027.1"/>
</dbReference>
<comment type="caution">
    <text evidence="9">The sequence shown here is derived from an EMBL/GenBank/DDBJ whole genome shotgun (WGS) entry which is preliminary data.</text>
</comment>
<evidence type="ECO:0000313" key="10">
    <source>
        <dbReference type="Proteomes" id="UP000051739"/>
    </source>
</evidence>
<organism evidence="9 10">
    <name type="scientific">Limosilactobacillus gastricus DSM 16045</name>
    <dbReference type="NCBI Taxonomy" id="1423749"/>
    <lineage>
        <taxon>Bacteria</taxon>
        <taxon>Bacillati</taxon>
        <taxon>Bacillota</taxon>
        <taxon>Bacilli</taxon>
        <taxon>Lactobacillales</taxon>
        <taxon>Lactobacillaceae</taxon>
        <taxon>Limosilactobacillus</taxon>
    </lineage>
</organism>
<dbReference type="GO" id="GO:0043952">
    <property type="term" value="P:protein transport by the Sec complex"/>
    <property type="evidence" value="ECO:0007669"/>
    <property type="project" value="UniProtKB-UniRule"/>
</dbReference>
<evidence type="ECO:0000256" key="4">
    <source>
        <dbReference type="ARBA" id="ARBA00022927"/>
    </source>
</evidence>
<dbReference type="GO" id="GO:0065002">
    <property type="term" value="P:intracellular protein transmembrane transport"/>
    <property type="evidence" value="ECO:0007669"/>
    <property type="project" value="UniProtKB-UniRule"/>
</dbReference>
<comment type="similarity">
    <text evidence="8">Belongs to the SecE/SEC61-gamma family.</text>
</comment>
<keyword evidence="2 8" id="KW-0813">Transport</keyword>
<keyword evidence="5 8" id="KW-1133">Transmembrane helix</keyword>
<evidence type="ECO:0000256" key="2">
    <source>
        <dbReference type="ARBA" id="ARBA00022448"/>
    </source>
</evidence>
<dbReference type="InterPro" id="IPR005807">
    <property type="entry name" value="SecE_bac"/>
</dbReference>
<evidence type="ECO:0000256" key="1">
    <source>
        <dbReference type="ARBA" id="ARBA00004370"/>
    </source>
</evidence>
<keyword evidence="7 8" id="KW-0472">Membrane</keyword>
<evidence type="ECO:0000256" key="8">
    <source>
        <dbReference type="HAMAP-Rule" id="MF_00422"/>
    </source>
</evidence>
<dbReference type="PATRIC" id="fig|1423749.3.peg.1037"/>
<dbReference type="HAMAP" id="MF_00422">
    <property type="entry name" value="SecE"/>
    <property type="match status" value="1"/>
</dbReference>
<keyword evidence="10" id="KW-1185">Reference proteome</keyword>
<keyword evidence="4 8" id="KW-0653">Protein transport</keyword>
<comment type="subcellular location">
    <subcellularLocation>
        <location evidence="8">Cell membrane</location>
        <topology evidence="8">Single-pass membrane protein</topology>
    </subcellularLocation>
    <subcellularLocation>
        <location evidence="1">Membrane</location>
    </subcellularLocation>
</comment>
<dbReference type="EMBL" id="AZFN01000027">
    <property type="protein sequence ID" value="KRM00739.1"/>
    <property type="molecule type" value="Genomic_DNA"/>
</dbReference>
<evidence type="ECO:0000256" key="3">
    <source>
        <dbReference type="ARBA" id="ARBA00022692"/>
    </source>
</evidence>
<dbReference type="Proteomes" id="UP000051739">
    <property type="component" value="Unassembled WGS sequence"/>
</dbReference>
<evidence type="ECO:0000256" key="7">
    <source>
        <dbReference type="ARBA" id="ARBA00023136"/>
    </source>
</evidence>
<proteinExistence type="inferred from homology"/>
<sequence length="59" mass="7285">MHPFRFIKSVVKEMHLVVWPTFKENRRDTGIVLSITIFFVLYFALFDWLIQQFMVWFSK</sequence>
<dbReference type="NCBIfam" id="TIGR00964">
    <property type="entry name" value="secE_bact"/>
    <property type="match status" value="1"/>
</dbReference>
<keyword evidence="8" id="KW-1003">Cell membrane</keyword>
<accession>A0A0R1VCM9</accession>
<dbReference type="InterPro" id="IPR001901">
    <property type="entry name" value="Translocase_SecE/Sec61-g"/>
</dbReference>
<protein>
    <recommendedName>
        <fullName evidence="8">Protein translocase subunit SecE</fullName>
    </recommendedName>
</protein>
<dbReference type="Pfam" id="PF00584">
    <property type="entry name" value="SecE"/>
    <property type="match status" value="1"/>
</dbReference>
<reference evidence="9 10" key="1">
    <citation type="journal article" date="2015" name="Genome Announc.">
        <title>Expanding the biotechnology potential of lactobacilli through comparative genomics of 213 strains and associated genera.</title>
        <authorList>
            <person name="Sun Z."/>
            <person name="Harris H.M."/>
            <person name="McCann A."/>
            <person name="Guo C."/>
            <person name="Argimon S."/>
            <person name="Zhang W."/>
            <person name="Yang X."/>
            <person name="Jeffery I.B."/>
            <person name="Cooney J.C."/>
            <person name="Kagawa T.F."/>
            <person name="Liu W."/>
            <person name="Song Y."/>
            <person name="Salvetti E."/>
            <person name="Wrobel A."/>
            <person name="Rasinkangas P."/>
            <person name="Parkhill J."/>
            <person name="Rea M.C."/>
            <person name="O'Sullivan O."/>
            <person name="Ritari J."/>
            <person name="Douillard F.P."/>
            <person name="Paul Ross R."/>
            <person name="Yang R."/>
            <person name="Briner A.E."/>
            <person name="Felis G.E."/>
            <person name="de Vos W.M."/>
            <person name="Barrangou R."/>
            <person name="Klaenhammer T.R."/>
            <person name="Caufield P.W."/>
            <person name="Cui Y."/>
            <person name="Zhang H."/>
            <person name="O'Toole P.W."/>
        </authorList>
    </citation>
    <scope>NUCLEOTIDE SEQUENCE [LARGE SCALE GENOMIC DNA]</scope>
    <source>
        <strain evidence="9 10">DSM 16045</strain>
    </source>
</reference>
<evidence type="ECO:0000256" key="5">
    <source>
        <dbReference type="ARBA" id="ARBA00022989"/>
    </source>
</evidence>
<feature type="transmembrane region" description="Helical" evidence="8">
    <location>
        <begin position="31"/>
        <end position="50"/>
    </location>
</feature>
<evidence type="ECO:0000313" key="9">
    <source>
        <dbReference type="EMBL" id="KRM00739.1"/>
    </source>
</evidence>
<keyword evidence="3 8" id="KW-0812">Transmembrane</keyword>
<dbReference type="GO" id="GO:0009306">
    <property type="term" value="P:protein secretion"/>
    <property type="evidence" value="ECO:0007669"/>
    <property type="project" value="UniProtKB-UniRule"/>
</dbReference>
<dbReference type="GO" id="GO:0006605">
    <property type="term" value="P:protein targeting"/>
    <property type="evidence" value="ECO:0007669"/>
    <property type="project" value="UniProtKB-UniRule"/>
</dbReference>
<comment type="function">
    <text evidence="8">Essential subunit of the Sec protein translocation channel SecYEG. Clamps together the 2 halves of SecY. May contact the channel plug during translocation.</text>
</comment>
<dbReference type="Gene3D" id="1.20.5.1030">
    <property type="entry name" value="Preprotein translocase secy subunit"/>
    <property type="match status" value="1"/>
</dbReference>